<dbReference type="InParanoid" id="T1HJL4"/>
<name>T1HJL4_RHOPR</name>
<dbReference type="HOGENOM" id="CLU_2515448_0_0_1"/>
<organism evidence="1 2">
    <name type="scientific">Rhodnius prolixus</name>
    <name type="common">Triatomid bug</name>
    <dbReference type="NCBI Taxonomy" id="13249"/>
    <lineage>
        <taxon>Eukaryota</taxon>
        <taxon>Metazoa</taxon>
        <taxon>Ecdysozoa</taxon>
        <taxon>Arthropoda</taxon>
        <taxon>Hexapoda</taxon>
        <taxon>Insecta</taxon>
        <taxon>Pterygota</taxon>
        <taxon>Neoptera</taxon>
        <taxon>Paraneoptera</taxon>
        <taxon>Hemiptera</taxon>
        <taxon>Heteroptera</taxon>
        <taxon>Panheteroptera</taxon>
        <taxon>Cimicomorpha</taxon>
        <taxon>Reduviidae</taxon>
        <taxon>Triatominae</taxon>
        <taxon>Rhodnius</taxon>
    </lineage>
</organism>
<dbReference type="EnsemblMetazoa" id="RPRC004236-RA">
    <property type="protein sequence ID" value="RPRC004236-PA"/>
    <property type="gene ID" value="RPRC004236"/>
</dbReference>
<evidence type="ECO:0000313" key="2">
    <source>
        <dbReference type="Proteomes" id="UP000015103"/>
    </source>
</evidence>
<sequence length="85" mass="10276">MAEKMSEMMTARVALPRPKRMKISIIINQHYYREMLAQLRERVRKKRPDLWKNKSWALHQDNAPAHTALSQKLTEKDFQHGFEQW</sequence>
<proteinExistence type="predicted"/>
<dbReference type="EMBL" id="ACPB03013043">
    <property type="status" value="NOT_ANNOTATED_CDS"/>
    <property type="molecule type" value="Genomic_DNA"/>
</dbReference>
<dbReference type="STRING" id="13249.T1HJL4"/>
<accession>T1HJL4</accession>
<dbReference type="Proteomes" id="UP000015103">
    <property type="component" value="Unassembled WGS sequence"/>
</dbReference>
<keyword evidence="2" id="KW-1185">Reference proteome</keyword>
<dbReference type="GO" id="GO:0003676">
    <property type="term" value="F:nucleic acid binding"/>
    <property type="evidence" value="ECO:0007669"/>
    <property type="project" value="InterPro"/>
</dbReference>
<dbReference type="AlphaFoldDB" id="T1HJL4"/>
<reference evidence="1" key="1">
    <citation type="submission" date="2015-05" db="UniProtKB">
        <authorList>
            <consortium name="EnsemblMetazoa"/>
        </authorList>
    </citation>
    <scope>IDENTIFICATION</scope>
</reference>
<dbReference type="Gene3D" id="3.30.420.10">
    <property type="entry name" value="Ribonuclease H-like superfamily/Ribonuclease H"/>
    <property type="match status" value="1"/>
</dbReference>
<dbReference type="VEuPathDB" id="VectorBase:RPRC004236"/>
<dbReference type="InterPro" id="IPR036397">
    <property type="entry name" value="RNaseH_sf"/>
</dbReference>
<protein>
    <submittedName>
        <fullName evidence="1">Uncharacterized protein</fullName>
    </submittedName>
</protein>
<evidence type="ECO:0000313" key="1">
    <source>
        <dbReference type="EnsemblMetazoa" id="RPRC004236-PA"/>
    </source>
</evidence>